<reference evidence="1 2" key="1">
    <citation type="journal article" date="2019" name="Nat. Ecol. Evol.">
        <title>Megaphylogeny resolves global patterns of mushroom evolution.</title>
        <authorList>
            <person name="Varga T."/>
            <person name="Krizsan K."/>
            <person name="Foldi C."/>
            <person name="Dima B."/>
            <person name="Sanchez-Garcia M."/>
            <person name="Sanchez-Ramirez S."/>
            <person name="Szollosi G.J."/>
            <person name="Szarkandi J.G."/>
            <person name="Papp V."/>
            <person name="Albert L."/>
            <person name="Andreopoulos W."/>
            <person name="Angelini C."/>
            <person name="Antonin V."/>
            <person name="Barry K.W."/>
            <person name="Bougher N.L."/>
            <person name="Buchanan P."/>
            <person name="Buyck B."/>
            <person name="Bense V."/>
            <person name="Catcheside P."/>
            <person name="Chovatia M."/>
            <person name="Cooper J."/>
            <person name="Damon W."/>
            <person name="Desjardin D."/>
            <person name="Finy P."/>
            <person name="Geml J."/>
            <person name="Haridas S."/>
            <person name="Hughes K."/>
            <person name="Justo A."/>
            <person name="Karasinski D."/>
            <person name="Kautmanova I."/>
            <person name="Kiss B."/>
            <person name="Kocsube S."/>
            <person name="Kotiranta H."/>
            <person name="LaButti K.M."/>
            <person name="Lechner B.E."/>
            <person name="Liimatainen K."/>
            <person name="Lipzen A."/>
            <person name="Lukacs Z."/>
            <person name="Mihaltcheva S."/>
            <person name="Morgado L.N."/>
            <person name="Niskanen T."/>
            <person name="Noordeloos M.E."/>
            <person name="Ohm R.A."/>
            <person name="Ortiz-Santana B."/>
            <person name="Ovrebo C."/>
            <person name="Racz N."/>
            <person name="Riley R."/>
            <person name="Savchenko A."/>
            <person name="Shiryaev A."/>
            <person name="Soop K."/>
            <person name="Spirin V."/>
            <person name="Szebenyi C."/>
            <person name="Tomsovsky M."/>
            <person name="Tulloss R.E."/>
            <person name="Uehling J."/>
            <person name="Grigoriev I.V."/>
            <person name="Vagvolgyi C."/>
            <person name="Papp T."/>
            <person name="Martin F.M."/>
            <person name="Miettinen O."/>
            <person name="Hibbett D.S."/>
            <person name="Nagy L.G."/>
        </authorList>
    </citation>
    <scope>NUCLEOTIDE SEQUENCE [LARGE SCALE GENOMIC DNA]</scope>
    <source>
        <strain evidence="1 2">FP101781</strain>
    </source>
</reference>
<comment type="caution">
    <text evidence="1">The sequence shown here is derived from an EMBL/GenBank/DDBJ whole genome shotgun (WGS) entry which is preliminary data.</text>
</comment>
<accession>A0A4Y7THL7</accession>
<evidence type="ECO:0000313" key="2">
    <source>
        <dbReference type="Proteomes" id="UP000298030"/>
    </source>
</evidence>
<dbReference type="EMBL" id="QPFP01000012">
    <property type="protein sequence ID" value="TEB33491.1"/>
    <property type="molecule type" value="Genomic_DNA"/>
</dbReference>
<dbReference type="AlphaFoldDB" id="A0A4Y7THL7"/>
<proteinExistence type="predicted"/>
<gene>
    <name evidence="1" type="ORF">FA13DRAFT_1708281</name>
</gene>
<protein>
    <submittedName>
        <fullName evidence="1">Uncharacterized protein</fullName>
    </submittedName>
</protein>
<evidence type="ECO:0000313" key="1">
    <source>
        <dbReference type="EMBL" id="TEB33491.1"/>
    </source>
</evidence>
<organism evidence="1 2">
    <name type="scientific">Coprinellus micaceus</name>
    <name type="common">Glistening ink-cap mushroom</name>
    <name type="synonym">Coprinus micaceus</name>
    <dbReference type="NCBI Taxonomy" id="71717"/>
    <lineage>
        <taxon>Eukaryota</taxon>
        <taxon>Fungi</taxon>
        <taxon>Dikarya</taxon>
        <taxon>Basidiomycota</taxon>
        <taxon>Agaricomycotina</taxon>
        <taxon>Agaricomycetes</taxon>
        <taxon>Agaricomycetidae</taxon>
        <taxon>Agaricales</taxon>
        <taxon>Agaricineae</taxon>
        <taxon>Psathyrellaceae</taxon>
        <taxon>Coprinellus</taxon>
    </lineage>
</organism>
<name>A0A4Y7THL7_COPMI</name>
<dbReference type="Proteomes" id="UP000298030">
    <property type="component" value="Unassembled WGS sequence"/>
</dbReference>
<keyword evidence="2" id="KW-1185">Reference proteome</keyword>
<sequence length="189" mass="20362">MTDRPAGCGTVDDAPAPRHRLLAFPPRERRTVQDGDHQWEDAGVGGQHALQQIAGAYPYLNVSVILLNRATDFIAAGELDNGGHLPISEYAVQFYMVIEICLDRLRDPVYVERRCFDESNSRSAKPVTKEATGVARGVHAVGKHVRPCGGGSAEKPATLHITASSQPAKVLDPKVSVASASREATVLVR</sequence>